<comment type="caution">
    <text evidence="1">The sequence shown here is derived from an EMBL/GenBank/DDBJ whole genome shotgun (WGS) entry which is preliminary data.</text>
</comment>
<sequence>MQAFIVKFQECANKVLVQLTKGTSGETRKLAAANFHQMVGIPTFEQALSPAYAGLIHKETPKTLEEAYTIVREHYSIYVERERDEETKATTKWNPFATTTKTKKKPSIDDKIEAKFKEIYSKFESLYLTPGSCTQARNFPRASPRPFTGIFYNCSTQGHKYEKCGEPCSICKGAGHSNFACKFRLMPGSTTQHPVTVMMAEQFYAEKMPPLFPQRDFPFK</sequence>
<accession>A0ACC2SEV3</accession>
<proteinExistence type="predicted"/>
<name>A0ACC2SEV3_9FUNG</name>
<evidence type="ECO:0000313" key="1">
    <source>
        <dbReference type="EMBL" id="KAJ9060681.1"/>
    </source>
</evidence>
<dbReference type="Proteomes" id="UP001165960">
    <property type="component" value="Unassembled WGS sequence"/>
</dbReference>
<keyword evidence="2" id="KW-1185">Reference proteome</keyword>
<protein>
    <submittedName>
        <fullName evidence="1">Uncharacterized protein</fullName>
    </submittedName>
</protein>
<reference evidence="1" key="1">
    <citation type="submission" date="2022-04" db="EMBL/GenBank/DDBJ databases">
        <title>Genome of the entomopathogenic fungus Entomophthora muscae.</title>
        <authorList>
            <person name="Elya C."/>
            <person name="Lovett B.R."/>
            <person name="Lee E."/>
            <person name="Macias A.M."/>
            <person name="Hajek A.E."/>
            <person name="De Bivort B.L."/>
            <person name="Kasson M.T."/>
            <person name="De Fine Licht H.H."/>
            <person name="Stajich J.E."/>
        </authorList>
    </citation>
    <scope>NUCLEOTIDE SEQUENCE</scope>
    <source>
        <strain evidence="1">Berkeley</strain>
    </source>
</reference>
<gene>
    <name evidence="1" type="ORF">DSO57_1028297</name>
</gene>
<evidence type="ECO:0000313" key="2">
    <source>
        <dbReference type="Proteomes" id="UP001165960"/>
    </source>
</evidence>
<organism evidence="1 2">
    <name type="scientific">Entomophthora muscae</name>
    <dbReference type="NCBI Taxonomy" id="34485"/>
    <lineage>
        <taxon>Eukaryota</taxon>
        <taxon>Fungi</taxon>
        <taxon>Fungi incertae sedis</taxon>
        <taxon>Zoopagomycota</taxon>
        <taxon>Entomophthoromycotina</taxon>
        <taxon>Entomophthoromycetes</taxon>
        <taxon>Entomophthorales</taxon>
        <taxon>Entomophthoraceae</taxon>
        <taxon>Entomophthora</taxon>
    </lineage>
</organism>
<dbReference type="EMBL" id="QTSX02005149">
    <property type="protein sequence ID" value="KAJ9060681.1"/>
    <property type="molecule type" value="Genomic_DNA"/>
</dbReference>